<evidence type="ECO:0000313" key="2">
    <source>
        <dbReference type="EMBL" id="QPH54519.1"/>
    </source>
</evidence>
<dbReference type="KEGG" id="poz:I0K15_01690"/>
<accession>A0A7S9LSJ7</accession>
<dbReference type="Proteomes" id="UP000594800">
    <property type="component" value="Chromosome"/>
</dbReference>
<dbReference type="AlphaFoldDB" id="A0A7S9LSJ7"/>
<sequence>MAVMLQRPIGVREGYGVPALTDQDKANILGLNAARLHGIDVEAKKKASAADPFGRGPDKSYAEPNSGGDEAAMCDFEMDRKYV</sequence>
<keyword evidence="3" id="KW-1185">Reference proteome</keyword>
<reference evidence="2 3" key="1">
    <citation type="submission" date="2020-11" db="EMBL/GenBank/DDBJ databases">
        <title>Description of Pontivivens ytuae sp. nov. isolated from deep sea sediment of Mariana Trench.</title>
        <authorList>
            <person name="Wang Z."/>
            <person name="Sun Q.-L."/>
            <person name="Xu X.-D."/>
            <person name="Tang Y.-Z."/>
            <person name="Zhang J."/>
        </authorList>
    </citation>
    <scope>NUCLEOTIDE SEQUENCE [LARGE SCALE GENOMIC DNA]</scope>
    <source>
        <strain evidence="2 3">MT2928</strain>
    </source>
</reference>
<name>A0A7S9LSJ7_9RHOB</name>
<evidence type="ECO:0000313" key="3">
    <source>
        <dbReference type="Proteomes" id="UP000594800"/>
    </source>
</evidence>
<protein>
    <submittedName>
        <fullName evidence="2">Uncharacterized protein</fullName>
    </submittedName>
</protein>
<dbReference type="RefSeq" id="WP_196103728.1">
    <property type="nucleotide sequence ID" value="NZ_CP064942.1"/>
</dbReference>
<feature type="region of interest" description="Disordered" evidence="1">
    <location>
        <begin position="47"/>
        <end position="72"/>
    </location>
</feature>
<evidence type="ECO:0000256" key="1">
    <source>
        <dbReference type="SAM" id="MobiDB-lite"/>
    </source>
</evidence>
<organism evidence="2 3">
    <name type="scientific">Pontivivens ytuae</name>
    <dbReference type="NCBI Taxonomy" id="2789856"/>
    <lineage>
        <taxon>Bacteria</taxon>
        <taxon>Pseudomonadati</taxon>
        <taxon>Pseudomonadota</taxon>
        <taxon>Alphaproteobacteria</taxon>
        <taxon>Rhodobacterales</taxon>
        <taxon>Paracoccaceae</taxon>
        <taxon>Pontivivens</taxon>
    </lineage>
</organism>
<gene>
    <name evidence="2" type="ORF">I0K15_01690</name>
</gene>
<proteinExistence type="predicted"/>
<dbReference type="EMBL" id="CP064942">
    <property type="protein sequence ID" value="QPH54519.1"/>
    <property type="molecule type" value="Genomic_DNA"/>
</dbReference>